<comment type="function">
    <text evidence="4">Involved in correct processing of both the 5' and 3' ends of 23S rRNA precursor. Processes 30S rRNA precursor transcript even in absence of ribonuclease 3 (Rnc); Rnc processes 30S rRNA into smaller rRNA precursors.</text>
</comment>
<evidence type="ECO:0000256" key="1">
    <source>
        <dbReference type="ARBA" id="ARBA00022722"/>
    </source>
</evidence>
<evidence type="ECO:0000256" key="3">
    <source>
        <dbReference type="ARBA" id="ARBA00022801"/>
    </source>
</evidence>
<keyword evidence="2 4" id="KW-0255">Endonuclease</keyword>
<evidence type="ECO:0000256" key="4">
    <source>
        <dbReference type="HAMAP-Rule" id="MF_01468"/>
    </source>
</evidence>
<keyword evidence="4" id="KW-0460">Magnesium</keyword>
<dbReference type="GO" id="GO:0006364">
    <property type="term" value="P:rRNA processing"/>
    <property type="evidence" value="ECO:0007669"/>
    <property type="project" value="UniProtKB-UniRule"/>
</dbReference>
<dbReference type="SUPFAM" id="SSF69065">
    <property type="entry name" value="RNase III domain-like"/>
    <property type="match status" value="1"/>
</dbReference>
<dbReference type="EC" id="3.1.26.-" evidence="4"/>
<keyword evidence="7" id="KW-1185">Reference proteome</keyword>
<keyword evidence="4" id="KW-0690">Ribosome biogenesis</keyword>
<name>A0A9W6LPF0_9FUSO</name>
<dbReference type="InterPro" id="IPR036389">
    <property type="entry name" value="RNase_III_sf"/>
</dbReference>
<gene>
    <name evidence="6" type="primary">mrnCL</name>
    <name evidence="4" type="synonym">mrnC</name>
    <name evidence="6" type="ORF">PM10SUCC1_31920</name>
</gene>
<comment type="subcellular location">
    <subcellularLocation>
        <location evidence="4">Cytoplasm</location>
    </subcellularLocation>
</comment>
<dbReference type="Proteomes" id="UP001144471">
    <property type="component" value="Unassembled WGS sequence"/>
</dbReference>
<feature type="domain" description="RNase III" evidence="5">
    <location>
        <begin position="13"/>
        <end position="109"/>
    </location>
</feature>
<dbReference type="GO" id="GO:0019843">
    <property type="term" value="F:rRNA binding"/>
    <property type="evidence" value="ECO:0007669"/>
    <property type="project" value="UniProtKB-UniRule"/>
</dbReference>
<comment type="caution">
    <text evidence="6">The sequence shown here is derived from an EMBL/GenBank/DDBJ whole genome shotgun (WGS) entry which is preliminary data.</text>
</comment>
<reference evidence="6" key="1">
    <citation type="submission" date="2022-12" db="EMBL/GenBank/DDBJ databases">
        <title>Reference genome sequencing for broad-spectrum identification of bacterial and archaeal isolates by mass spectrometry.</title>
        <authorList>
            <person name="Sekiguchi Y."/>
            <person name="Tourlousse D.M."/>
        </authorList>
    </citation>
    <scope>NUCLEOTIDE SEQUENCE</scope>
    <source>
        <strain evidence="6">10succ1</strain>
    </source>
</reference>
<evidence type="ECO:0000313" key="6">
    <source>
        <dbReference type="EMBL" id="GLI57678.1"/>
    </source>
</evidence>
<keyword evidence="4" id="KW-0963">Cytoplasm</keyword>
<dbReference type="PANTHER" id="PTHR34276">
    <property type="entry name" value="MINI-RIBONUCLEASE 3"/>
    <property type="match status" value="1"/>
</dbReference>
<dbReference type="InterPro" id="IPR008226">
    <property type="entry name" value="Mini3_fam"/>
</dbReference>
<organism evidence="6 7">
    <name type="scientific">Propionigenium maris DSM 9537</name>
    <dbReference type="NCBI Taxonomy" id="1123000"/>
    <lineage>
        <taxon>Bacteria</taxon>
        <taxon>Fusobacteriati</taxon>
        <taxon>Fusobacteriota</taxon>
        <taxon>Fusobacteriia</taxon>
        <taxon>Fusobacteriales</taxon>
        <taxon>Fusobacteriaceae</taxon>
        <taxon>Propionigenium</taxon>
    </lineage>
</organism>
<evidence type="ECO:0000313" key="7">
    <source>
        <dbReference type="Proteomes" id="UP001144471"/>
    </source>
</evidence>
<feature type="active site" evidence="4">
    <location>
        <position position="19"/>
    </location>
</feature>
<keyword evidence="3 4" id="KW-0378">Hydrolase</keyword>
<dbReference type="Pfam" id="PF00636">
    <property type="entry name" value="Ribonuclease_3"/>
    <property type="match status" value="1"/>
</dbReference>
<dbReference type="HAMAP" id="MF_01468">
    <property type="entry name" value="RNase_Mini_III"/>
    <property type="match status" value="1"/>
</dbReference>
<sequence>MVDINIKETNGLSLAYLGDAVWEIVVREYFIATGHKVNKLNKLAVNYVNAKGQSRIYRNIIDDMEDEYKAVARRAKNSNIRSFPRSCSIDEYREATAFEALIAALYINGEMERVRKIFLENVEG</sequence>
<dbReference type="GO" id="GO:0005737">
    <property type="term" value="C:cytoplasm"/>
    <property type="evidence" value="ECO:0007669"/>
    <property type="project" value="UniProtKB-SubCell"/>
</dbReference>
<protein>
    <recommendedName>
        <fullName evidence="4">Mini-ribonuclease 3</fullName>
        <shortName evidence="4">Mini-3</shortName>
        <shortName evidence="4">Mini-RNase 3</shortName>
        <ecNumber evidence="4">3.1.26.-</ecNumber>
    </recommendedName>
    <alternativeName>
        <fullName evidence="4">Mini-RNase III</fullName>
        <shortName evidence="4">Mini-III</shortName>
    </alternativeName>
</protein>
<dbReference type="InterPro" id="IPR000999">
    <property type="entry name" value="RNase_III_dom"/>
</dbReference>
<dbReference type="EMBL" id="BSDY01000022">
    <property type="protein sequence ID" value="GLI57678.1"/>
    <property type="molecule type" value="Genomic_DNA"/>
</dbReference>
<dbReference type="RefSeq" id="WP_281837354.1">
    <property type="nucleotide sequence ID" value="NZ_BSDY01000022.1"/>
</dbReference>
<keyword evidence="4" id="KW-0699">rRNA-binding</keyword>
<proteinExistence type="inferred from homology"/>
<comment type="similarity">
    <text evidence="4">Belongs to the MrnC RNase family.</text>
</comment>
<dbReference type="PANTHER" id="PTHR34276:SF1">
    <property type="entry name" value="MINI-RIBONUCLEASE 3"/>
    <property type="match status" value="1"/>
</dbReference>
<dbReference type="GO" id="GO:0004525">
    <property type="term" value="F:ribonuclease III activity"/>
    <property type="evidence" value="ECO:0007669"/>
    <property type="project" value="InterPro"/>
</dbReference>
<comment type="subunit">
    <text evidence="4">Homodimer.</text>
</comment>
<accession>A0A9W6LPF0</accession>
<evidence type="ECO:0000256" key="2">
    <source>
        <dbReference type="ARBA" id="ARBA00022759"/>
    </source>
</evidence>
<keyword evidence="4" id="KW-0698">rRNA processing</keyword>
<keyword evidence="1 4" id="KW-0540">Nuclease</keyword>
<dbReference type="AlphaFoldDB" id="A0A9W6LPF0"/>
<dbReference type="Gene3D" id="1.10.1520.10">
    <property type="entry name" value="Ribonuclease III domain"/>
    <property type="match status" value="1"/>
</dbReference>
<dbReference type="PIRSF" id="PIRSF005520">
    <property type="entry name" value="UCP005520"/>
    <property type="match status" value="1"/>
</dbReference>
<comment type="cofactor">
    <cofactor evidence="4">
        <name>Mg(2+)</name>
        <dbReference type="ChEBI" id="CHEBI:18420"/>
    </cofactor>
</comment>
<evidence type="ECO:0000259" key="5">
    <source>
        <dbReference type="Pfam" id="PF00636"/>
    </source>
</evidence>
<keyword evidence="4" id="KW-0694">RNA-binding</keyword>
<dbReference type="CDD" id="cd00593">
    <property type="entry name" value="RIBOc"/>
    <property type="match status" value="1"/>
</dbReference>